<dbReference type="AlphaFoldDB" id="K0KDA4"/>
<dbReference type="InterPro" id="IPR028994">
    <property type="entry name" value="Integrin_alpha_N"/>
</dbReference>
<dbReference type="STRING" id="1206466.K0KDA4"/>
<dbReference type="PANTHER" id="PTHR23221">
    <property type="entry name" value="GLYCOSYLPHOSPHATIDYLINOSITOL PHOSPHOLIPASE D"/>
    <property type="match status" value="1"/>
</dbReference>
<dbReference type="HOGENOM" id="CLU_021704_0_0_1"/>
<dbReference type="eggNOG" id="ENOG502QVNQ">
    <property type="taxonomic scope" value="Eukaryota"/>
</dbReference>
<comment type="caution">
    <text evidence="1">The sequence shown here is derived from an EMBL/GenBank/DDBJ whole genome shotgun (WGS) entry which is preliminary data.</text>
</comment>
<name>K0KDA4_WICCF</name>
<dbReference type="SUPFAM" id="SSF69318">
    <property type="entry name" value="Integrin alpha N-terminal domain"/>
    <property type="match status" value="1"/>
</dbReference>
<gene>
    <name evidence="1" type="ORF">BN7_2632</name>
</gene>
<evidence type="ECO:0000313" key="1">
    <source>
        <dbReference type="EMBL" id="CCH43085.1"/>
    </source>
</evidence>
<dbReference type="FunCoup" id="K0KDA4">
    <property type="interactions" value="59"/>
</dbReference>
<dbReference type="PANTHER" id="PTHR23221:SF7">
    <property type="entry name" value="PHOSPHATIDYLINOSITOL-GLYCAN-SPECIFIC PHOSPHOLIPASE D"/>
    <property type="match status" value="1"/>
</dbReference>
<dbReference type="EMBL" id="CAIF01000068">
    <property type="protein sequence ID" value="CCH43085.1"/>
    <property type="molecule type" value="Genomic_DNA"/>
</dbReference>
<dbReference type="GO" id="GO:0031012">
    <property type="term" value="C:extracellular matrix"/>
    <property type="evidence" value="ECO:0007669"/>
    <property type="project" value="TreeGrafter"/>
</dbReference>
<keyword evidence="2" id="KW-1185">Reference proteome</keyword>
<dbReference type="Proteomes" id="UP000009328">
    <property type="component" value="Unassembled WGS sequence"/>
</dbReference>
<dbReference type="GO" id="GO:0004621">
    <property type="term" value="F:glycosylphosphatidylinositol phospholipase D activity"/>
    <property type="evidence" value="ECO:0007669"/>
    <property type="project" value="TreeGrafter"/>
</dbReference>
<reference evidence="1 2" key="1">
    <citation type="journal article" date="2012" name="Eukaryot. Cell">
        <title>Draft genome sequence of Wickerhamomyces ciferrii NRRL Y-1031 F-60-10.</title>
        <authorList>
            <person name="Schneider J."/>
            <person name="Andrea H."/>
            <person name="Blom J."/>
            <person name="Jaenicke S."/>
            <person name="Ruckert C."/>
            <person name="Schorsch C."/>
            <person name="Szczepanowski R."/>
            <person name="Farwick M."/>
            <person name="Goesmann A."/>
            <person name="Puhler A."/>
            <person name="Schaffer S."/>
            <person name="Tauch A."/>
            <person name="Kohler T."/>
            <person name="Brinkrolf K."/>
        </authorList>
    </citation>
    <scope>NUCLEOTIDE SEQUENCE [LARGE SCALE GENOMIC DNA]</scope>
    <source>
        <strain evidence="2">ATCC 14091 / BCRC 22168 / CBS 111 / JCM 3599 / NBRC 0793 / NRRL Y-1031 F-60-10</strain>
    </source>
</reference>
<dbReference type="InterPro" id="IPR013519">
    <property type="entry name" value="Int_alpha_beta-p"/>
</dbReference>
<protein>
    <submittedName>
        <fullName evidence="1">Uncharacterized protein</fullName>
    </submittedName>
</protein>
<organism evidence="1 2">
    <name type="scientific">Wickerhamomyces ciferrii (strain ATCC 14091 / BCRC 22168 / CBS 111 / JCM 3599 / NBRC 0793 / NRRL Y-1031 F-60-10)</name>
    <name type="common">Yeast</name>
    <name type="synonym">Pichia ciferrii</name>
    <dbReference type="NCBI Taxonomy" id="1206466"/>
    <lineage>
        <taxon>Eukaryota</taxon>
        <taxon>Fungi</taxon>
        <taxon>Dikarya</taxon>
        <taxon>Ascomycota</taxon>
        <taxon>Saccharomycotina</taxon>
        <taxon>Saccharomycetes</taxon>
        <taxon>Phaffomycetales</taxon>
        <taxon>Wickerhamomycetaceae</taxon>
        <taxon>Wickerhamomyces</taxon>
    </lineage>
</organism>
<dbReference type="InParanoid" id="K0KDA4"/>
<accession>K0KDA4</accession>
<dbReference type="Gene3D" id="2.130.10.130">
    <property type="entry name" value="Integrin alpha, N-terminal"/>
    <property type="match status" value="2"/>
</dbReference>
<dbReference type="SMART" id="SM00191">
    <property type="entry name" value="Int_alpha"/>
    <property type="match status" value="2"/>
</dbReference>
<proteinExistence type="predicted"/>
<sequence length="581" mass="64210">MLAAMDFDGDIESAHSFLDTGGDFLHVLKIKDYSLYQLDWEYPKKEVLEIFRTAGIYIQETTLKYCMASGQAALNTEIALADTAGTPYVKRSPLLDDVLETYYLGGLEEITSSIIRCLPNLNSWFTNGVSKDPWSLCGAIIPESVSFSSNIIKTEGTFLTPMISLSNFGSSLTFGEKLLNNAPAFAVGAPNEEGSGSVYVMALSEFEQGISTIENFKLLPNIPRKPFETAHRFGSGVYKYSLLGQDFLLVTEPGTSTIHLFSGNTKLLTISDFTSSSSYGSRGRKQEGVSIETYDFDGDNIPDIIISSPHSDDGAPQRGFIQILSGKRLSLFLLEGRLGSIIDMDELIYNKLYLPKLYKLKSGYEQFGTKVAVSRDLIFTSASGLGIVLLFDHDGVFKHSIFLDKIDGLPIKRKTSEESHRFGSNFIKVVEYEGQEYLIVGAHAYSEGTCISCGAVYAYKIQGSNIKFINKVTLDISSKHSFAKFGYNMVIQDEDLYISAPRYLAYGAIFKIEFTKLFNPDHARTILKDIAFGNEGGDYIGYGHSLTSTYGKLIVGAPYYNYQRSISDPAKLIGGVIVYEI</sequence>
<evidence type="ECO:0000313" key="2">
    <source>
        <dbReference type="Proteomes" id="UP000009328"/>
    </source>
</evidence>